<reference evidence="7 8" key="1">
    <citation type="submission" date="2022-12" db="EMBL/GenBank/DDBJ databases">
        <title>Chromosome-level genome of Tegillarca granosa.</title>
        <authorList>
            <person name="Kim J."/>
        </authorList>
    </citation>
    <scope>NUCLEOTIDE SEQUENCE [LARGE SCALE GENOMIC DNA]</scope>
    <source>
        <strain evidence="7">Teg-2019</strain>
        <tissue evidence="7">Adductor muscle</tissue>
    </source>
</reference>
<dbReference type="Pfam" id="PF12612">
    <property type="entry name" value="TFCD_C"/>
    <property type="match status" value="1"/>
</dbReference>
<dbReference type="EMBL" id="JARBDR010000214">
    <property type="protein sequence ID" value="KAJ8318891.1"/>
    <property type="molecule type" value="Genomic_DNA"/>
</dbReference>
<proteinExistence type="inferred from homology"/>
<dbReference type="Pfam" id="PF25767">
    <property type="entry name" value="ARM_TBCD_2nd"/>
    <property type="match status" value="2"/>
</dbReference>
<feature type="domain" description="Tubulin-folding cofactor D ARM repeats" evidence="6">
    <location>
        <begin position="298"/>
        <end position="375"/>
    </location>
</feature>
<evidence type="ECO:0000259" key="5">
    <source>
        <dbReference type="Pfam" id="PF12612"/>
    </source>
</evidence>
<comment type="similarity">
    <text evidence="1">Belongs to the TBCD family.</text>
</comment>
<keyword evidence="3" id="KW-0143">Chaperone</keyword>
<evidence type="ECO:0000256" key="2">
    <source>
        <dbReference type="ARBA" id="ARBA00015003"/>
    </source>
</evidence>
<dbReference type="Pfam" id="PF23579">
    <property type="entry name" value="ARM_TBCD"/>
    <property type="match status" value="1"/>
</dbReference>
<dbReference type="PANTHER" id="PTHR12658">
    <property type="entry name" value="BETA-TUBULIN COFACTOR D"/>
    <property type="match status" value="1"/>
</dbReference>
<accession>A0ABQ9FNM8</accession>
<name>A0ABQ9FNM8_TEGGR</name>
<dbReference type="Gene3D" id="1.25.10.10">
    <property type="entry name" value="Leucine-rich Repeat Variant"/>
    <property type="match status" value="1"/>
</dbReference>
<evidence type="ECO:0000259" key="6">
    <source>
        <dbReference type="Pfam" id="PF25767"/>
    </source>
</evidence>
<feature type="domain" description="Tubulin-folding cofactor D ARM repeats" evidence="6">
    <location>
        <begin position="388"/>
        <end position="557"/>
    </location>
</feature>
<gene>
    <name evidence="7" type="ORF">KUTeg_003982</name>
</gene>
<dbReference type="InterPro" id="IPR016024">
    <property type="entry name" value="ARM-type_fold"/>
</dbReference>
<evidence type="ECO:0000256" key="1">
    <source>
        <dbReference type="ARBA" id="ARBA00006853"/>
    </source>
</evidence>
<dbReference type="InterPro" id="IPR022577">
    <property type="entry name" value="TBCD_C"/>
</dbReference>
<feature type="region of interest" description="Disordered" evidence="4">
    <location>
        <begin position="334"/>
        <end position="359"/>
    </location>
</feature>
<sequence>MSFVKMAAAMDAPEDDCIGKGHILDAFKEIDEIYGLIDSIKVIYKDQIAVETACERFTLLVIIDQYQEQPHLIDRHLETLMSKILGTVRNPDSPPQVKHLAFKFLYLVTKLRGYKIIVRQFPHEVSDVEPVIALLKAQNPEDFETWKWRYTWESRYVLLLWLSMVCMIPFDMVRLDSNAVTVTGEKQKPVMDRILDLARTYLTVNDKSRDAAAYLASKFLTRPDVKKQRLPEFLDWSLQVMNSADLTRMEGMIQTTGIMTMLALLFKQGKREDLLEYAPVILKNVQDLKLKDSGNTFLRKAFIKVIQRLGLTFLKNRVAAWRYDRGNRSLADNLTVQKGNTNASQSKKDNQDDGDDEEEYDIPDELEDVIGNILYQGNLDINKKGNHNVLHNVKFVSNELLLGGLRDKDTIVRWSAAKGIGRITGRLPKELADDVVGSVLQLFTLQETDGAWHGGCLALAELGRRGLLLPERLPDALVYDEKRGSFSVGAHVRDAACYVCWAFARAYDPQEIKPYVTKIAIALVKTSIFDREVNVRRAAAAAFQENVGRQGTFPQGIDILTIADYFAVGNRTSCYTELSVIVAQFPEYTVSMIEHIVEMKMGHWDSDIRVLTSKALHNLTPKAVEYMSKEVFNFCLPKTIPNTVDIDLSLRHGAILAAAEITYALAKIAHEQNKLVTSVVDTETINGLKNIVKKLNDDTLFKDFFYFLLSDDKLFKGLGGELMSKLSSITCITGQFRMSTDLWQDTLDDCLKHDGDPEVQSDMDIFYIQIGNSQIVACLGKSTTCAIRREWKIKTDSSTETLSSGRLMAAVSAIPAFFSEYYRQSSGEAIPEKQEYILQKYLNELKSAQEINRKGYALALGALPKFKVHGKLKEILDGLINASKIKENKTSFAEARSDALKSIARLCKTVGVQTGGLSSQVICKDNIPELYDCFFVAMKDYTLDSRGDVGAWVREASMSGLLEVTSLIVNSDPSLITSDICEKLFCCLVQQACEKIDRTRSVAGSTFIQLLYHKPEIPHIPHRTDLEKIFPQSEVDSINWAAPSDTFARFTKLLHFKTYLYSVLLGLTVSVGGLTESLVKFSSIHLQSYLRDISKDIEQMTDFTNVLIQIFKDYQKVDRVSLPLLKMLDMLFSRGCFDVLDSNHPFPVEVLEAVKKEITRTGDPHKLLAAADVYCGLLQFEGEVRKKCLQQISILMCHRYPRVRKQSANKLYEVFVTYDDIAPEENLDEIITIVSETQCIYKMMDEPVEELKPLRNKLCDLLNIPKPVLMKKSTTNTDDTNT</sequence>
<dbReference type="Proteomes" id="UP001217089">
    <property type="component" value="Unassembled WGS sequence"/>
</dbReference>
<evidence type="ECO:0000256" key="4">
    <source>
        <dbReference type="SAM" id="MobiDB-lite"/>
    </source>
</evidence>
<comment type="caution">
    <text evidence="7">The sequence shown here is derived from an EMBL/GenBank/DDBJ whole genome shotgun (WGS) entry which is preliminary data.</text>
</comment>
<feature type="domain" description="Tubulin-folding cofactor D C-terminal" evidence="5">
    <location>
        <begin position="983"/>
        <end position="1166"/>
    </location>
</feature>
<dbReference type="InterPro" id="IPR033162">
    <property type="entry name" value="TBCD"/>
</dbReference>
<dbReference type="SUPFAM" id="SSF48371">
    <property type="entry name" value="ARM repeat"/>
    <property type="match status" value="2"/>
</dbReference>
<protein>
    <recommendedName>
        <fullName evidence="2">Tubulin-specific chaperone D</fullName>
    </recommendedName>
</protein>
<dbReference type="InterPro" id="IPR058033">
    <property type="entry name" value="ARM_TBCD_2nd"/>
</dbReference>
<evidence type="ECO:0000313" key="7">
    <source>
        <dbReference type="EMBL" id="KAJ8318891.1"/>
    </source>
</evidence>
<feature type="compositionally biased region" description="Polar residues" evidence="4">
    <location>
        <begin position="334"/>
        <end position="345"/>
    </location>
</feature>
<evidence type="ECO:0000313" key="8">
    <source>
        <dbReference type="Proteomes" id="UP001217089"/>
    </source>
</evidence>
<keyword evidence="8" id="KW-1185">Reference proteome</keyword>
<dbReference type="PANTHER" id="PTHR12658:SF0">
    <property type="entry name" value="TUBULIN-SPECIFIC CHAPERONE D"/>
    <property type="match status" value="1"/>
</dbReference>
<dbReference type="InterPro" id="IPR011989">
    <property type="entry name" value="ARM-like"/>
</dbReference>
<organism evidence="7 8">
    <name type="scientific">Tegillarca granosa</name>
    <name type="common">Malaysian cockle</name>
    <name type="synonym">Anadara granosa</name>
    <dbReference type="NCBI Taxonomy" id="220873"/>
    <lineage>
        <taxon>Eukaryota</taxon>
        <taxon>Metazoa</taxon>
        <taxon>Spiralia</taxon>
        <taxon>Lophotrochozoa</taxon>
        <taxon>Mollusca</taxon>
        <taxon>Bivalvia</taxon>
        <taxon>Autobranchia</taxon>
        <taxon>Pteriomorphia</taxon>
        <taxon>Arcoida</taxon>
        <taxon>Arcoidea</taxon>
        <taxon>Arcidae</taxon>
        <taxon>Tegillarca</taxon>
    </lineage>
</organism>
<evidence type="ECO:0000256" key="3">
    <source>
        <dbReference type="ARBA" id="ARBA00023186"/>
    </source>
</evidence>